<evidence type="ECO:0000313" key="3">
    <source>
        <dbReference type="Proteomes" id="UP001600039"/>
    </source>
</evidence>
<dbReference type="InterPro" id="IPR010982">
    <property type="entry name" value="Lambda_DNA-bd_dom_sf"/>
</dbReference>
<dbReference type="RefSeq" id="WP_379858962.1">
    <property type="nucleotide sequence ID" value="NZ_JBHZQA010000012.1"/>
</dbReference>
<dbReference type="CDD" id="cd00093">
    <property type="entry name" value="HTH_XRE"/>
    <property type="match status" value="1"/>
</dbReference>
<name>A0ABW6HR01_9FLAO</name>
<organism evidence="2 3">
    <name type="scientific">Flavobacterium fructosi</name>
    <dbReference type="NCBI Taxonomy" id="3230416"/>
    <lineage>
        <taxon>Bacteria</taxon>
        <taxon>Pseudomonadati</taxon>
        <taxon>Bacteroidota</taxon>
        <taxon>Flavobacteriia</taxon>
        <taxon>Flavobacteriales</taxon>
        <taxon>Flavobacteriaceae</taxon>
        <taxon>Flavobacterium</taxon>
    </lineage>
</organism>
<reference evidence="2 3" key="1">
    <citation type="submission" date="2024-06" db="EMBL/GenBank/DDBJ databases">
        <title>Flavobacterium spp. isolated from glacier.</title>
        <authorList>
            <person name="Han D."/>
        </authorList>
    </citation>
    <scope>NUCLEOTIDE SEQUENCE [LARGE SCALE GENOMIC DNA]</scope>
    <source>
        <strain evidence="2 3">LB3P45</strain>
    </source>
</reference>
<accession>A0ABW6HR01</accession>
<dbReference type="PROSITE" id="PS50943">
    <property type="entry name" value="HTH_CROC1"/>
    <property type="match status" value="1"/>
</dbReference>
<comment type="caution">
    <text evidence="2">The sequence shown here is derived from an EMBL/GenBank/DDBJ whole genome shotgun (WGS) entry which is preliminary data.</text>
</comment>
<gene>
    <name evidence="2" type="ORF">ACFX5D_14695</name>
</gene>
<evidence type="ECO:0000313" key="2">
    <source>
        <dbReference type="EMBL" id="MFE3849215.1"/>
    </source>
</evidence>
<dbReference type="SUPFAM" id="SSF47413">
    <property type="entry name" value="lambda repressor-like DNA-binding domains"/>
    <property type="match status" value="1"/>
</dbReference>
<protein>
    <submittedName>
        <fullName evidence="2">Helix-turn-helix transcriptional regulator</fullName>
    </submittedName>
</protein>
<keyword evidence="3" id="KW-1185">Reference proteome</keyword>
<dbReference type="Gene3D" id="1.10.260.40">
    <property type="entry name" value="lambda repressor-like DNA-binding domains"/>
    <property type="match status" value="1"/>
</dbReference>
<dbReference type="Proteomes" id="UP001600039">
    <property type="component" value="Unassembled WGS sequence"/>
</dbReference>
<dbReference type="InterPro" id="IPR001387">
    <property type="entry name" value="Cro/C1-type_HTH"/>
</dbReference>
<feature type="domain" description="HTH cro/C1-type" evidence="1">
    <location>
        <begin position="20"/>
        <end position="74"/>
    </location>
</feature>
<dbReference type="EMBL" id="JBHZQA010000012">
    <property type="protein sequence ID" value="MFE3849215.1"/>
    <property type="molecule type" value="Genomic_DNA"/>
</dbReference>
<proteinExistence type="predicted"/>
<sequence length="79" mass="9474">MSNEETDILSDKIEKVAQKIKQLRKDKGYTSFQAFAFDNDINRVQYWRVEKGHNITLKTFFKILQIHNLTPEEFFKDFS</sequence>
<evidence type="ECO:0000259" key="1">
    <source>
        <dbReference type="PROSITE" id="PS50943"/>
    </source>
</evidence>